<gene>
    <name evidence="1" type="ORF">BDP81DRAFT_143695</name>
</gene>
<proteinExistence type="predicted"/>
<dbReference type="GeneID" id="85466724"/>
<accession>A0AAI9ZE03</accession>
<evidence type="ECO:0000313" key="1">
    <source>
        <dbReference type="EMBL" id="KAK1622812.1"/>
    </source>
</evidence>
<comment type="caution">
    <text evidence="1">The sequence shown here is derived from an EMBL/GenBank/DDBJ whole genome shotgun (WGS) entry which is preliminary data.</text>
</comment>
<keyword evidence="2" id="KW-1185">Reference proteome</keyword>
<sequence length="164" mass="18052">MFEPSRLSCSRHVASSTALVRFSIVGNPGYVRSAWWDLSTDRHGAYGSQIRTSAPIRVLLPLALCPMITYSLKTFRARSISNPFRNPSAPLAITRGTSSGVLRLVSNPWFMEFLHTPPTHTQRSLAHHTIWSTPAAGSPSQKTAKKNYGKIKAKACNVGEKSRS</sequence>
<dbReference type="Proteomes" id="UP001243989">
    <property type="component" value="Unassembled WGS sequence"/>
</dbReference>
<protein>
    <submittedName>
        <fullName evidence="1">Uncharacterized protein</fullName>
    </submittedName>
</protein>
<dbReference type="AlphaFoldDB" id="A0AAI9ZE03"/>
<evidence type="ECO:0000313" key="2">
    <source>
        <dbReference type="Proteomes" id="UP001243989"/>
    </source>
</evidence>
<dbReference type="RefSeq" id="XP_060438807.1">
    <property type="nucleotide sequence ID" value="XM_060581862.1"/>
</dbReference>
<reference evidence="1" key="1">
    <citation type="submission" date="2021-06" db="EMBL/GenBank/DDBJ databases">
        <title>Comparative genomics, transcriptomics and evolutionary studies reveal genomic signatures of adaptation to plant cell wall in hemibiotrophic fungi.</title>
        <authorList>
            <consortium name="DOE Joint Genome Institute"/>
            <person name="Baroncelli R."/>
            <person name="Diaz J.F."/>
            <person name="Benocci T."/>
            <person name="Peng M."/>
            <person name="Battaglia E."/>
            <person name="Haridas S."/>
            <person name="Andreopoulos W."/>
            <person name="Labutti K."/>
            <person name="Pangilinan J."/>
            <person name="Floch G.L."/>
            <person name="Makela M.R."/>
            <person name="Henrissat B."/>
            <person name="Grigoriev I.V."/>
            <person name="Crouch J.A."/>
            <person name="De Vries R.P."/>
            <person name="Sukno S.A."/>
            <person name="Thon M.R."/>
        </authorList>
    </citation>
    <scope>NUCLEOTIDE SEQUENCE</scope>
    <source>
        <strain evidence="1">CBS 102054</strain>
    </source>
</reference>
<dbReference type="EMBL" id="JAHMHQ010000033">
    <property type="protein sequence ID" value="KAK1622812.1"/>
    <property type="molecule type" value="Genomic_DNA"/>
</dbReference>
<organism evidence="1 2">
    <name type="scientific">Colletotrichum phormii</name>
    <dbReference type="NCBI Taxonomy" id="359342"/>
    <lineage>
        <taxon>Eukaryota</taxon>
        <taxon>Fungi</taxon>
        <taxon>Dikarya</taxon>
        <taxon>Ascomycota</taxon>
        <taxon>Pezizomycotina</taxon>
        <taxon>Sordariomycetes</taxon>
        <taxon>Hypocreomycetidae</taxon>
        <taxon>Glomerellales</taxon>
        <taxon>Glomerellaceae</taxon>
        <taxon>Colletotrichum</taxon>
        <taxon>Colletotrichum acutatum species complex</taxon>
    </lineage>
</organism>
<name>A0AAI9ZE03_9PEZI</name>